<dbReference type="AlphaFoldDB" id="A0A9P1FHL8"/>
<organism evidence="1">
    <name type="scientific">Cladocopium goreaui</name>
    <dbReference type="NCBI Taxonomy" id="2562237"/>
    <lineage>
        <taxon>Eukaryota</taxon>
        <taxon>Sar</taxon>
        <taxon>Alveolata</taxon>
        <taxon>Dinophyceae</taxon>
        <taxon>Suessiales</taxon>
        <taxon>Symbiodiniaceae</taxon>
        <taxon>Cladocopium</taxon>
    </lineage>
</organism>
<keyword evidence="3" id="KW-1185">Reference proteome</keyword>
<dbReference type="Proteomes" id="UP001152797">
    <property type="component" value="Unassembled WGS sequence"/>
</dbReference>
<dbReference type="EMBL" id="CAMXCT030000122">
    <property type="protein sequence ID" value="CAL4761524.1"/>
    <property type="molecule type" value="Genomic_DNA"/>
</dbReference>
<dbReference type="EMBL" id="CAMXCT010000122">
    <property type="protein sequence ID" value="CAI3974212.1"/>
    <property type="molecule type" value="Genomic_DNA"/>
</dbReference>
<comment type="caution">
    <text evidence="1">The sequence shown here is derived from an EMBL/GenBank/DDBJ whole genome shotgun (WGS) entry which is preliminary data.</text>
</comment>
<proteinExistence type="predicted"/>
<dbReference type="OrthoDB" id="10608020at2759"/>
<reference evidence="1" key="1">
    <citation type="submission" date="2022-10" db="EMBL/GenBank/DDBJ databases">
        <authorList>
            <person name="Chen Y."/>
            <person name="Dougan E. K."/>
            <person name="Chan C."/>
            <person name="Rhodes N."/>
            <person name="Thang M."/>
        </authorList>
    </citation>
    <scope>NUCLEOTIDE SEQUENCE</scope>
</reference>
<gene>
    <name evidence="1" type="ORF">C1SCF055_LOCUS2633</name>
</gene>
<protein>
    <submittedName>
        <fullName evidence="2">Cryptochrome DASH, chloroplastic/mitochondrial</fullName>
    </submittedName>
</protein>
<name>A0A9P1FHL8_9DINO</name>
<evidence type="ECO:0000313" key="3">
    <source>
        <dbReference type="Proteomes" id="UP001152797"/>
    </source>
</evidence>
<sequence length="224" mass="24201">MRFLDSLRAMAAFDLVLVFWPEHASQISVWVEPISVGDAARLVMGKATTGDDAALAGALDHIPSGVDHVFVLWKTNKGHLFVSERLHDGRVLVEDLQRGTVLPFAHGKQLPMEDLHRFGAGTAEPGHGTGPSAASVSNTEELAAIKVPSVAAKAISGGKAELFSEHALKDGPSVASFQELARAKSMAGYDLMQANCQHYAQDFWKFAVGHRLGMPNQEFLNLFK</sequence>
<feature type="non-terminal residue" evidence="1">
    <location>
        <position position="1"/>
    </location>
</feature>
<accession>A0A9P1FHL8</accession>
<evidence type="ECO:0000313" key="2">
    <source>
        <dbReference type="EMBL" id="CAL4761524.1"/>
    </source>
</evidence>
<dbReference type="EMBL" id="CAMXCT020000122">
    <property type="protein sequence ID" value="CAL1127587.1"/>
    <property type="molecule type" value="Genomic_DNA"/>
</dbReference>
<reference evidence="2 3" key="2">
    <citation type="submission" date="2024-05" db="EMBL/GenBank/DDBJ databases">
        <authorList>
            <person name="Chen Y."/>
            <person name="Shah S."/>
            <person name="Dougan E. K."/>
            <person name="Thang M."/>
            <person name="Chan C."/>
        </authorList>
    </citation>
    <scope>NUCLEOTIDE SEQUENCE [LARGE SCALE GENOMIC DNA]</scope>
</reference>
<evidence type="ECO:0000313" key="1">
    <source>
        <dbReference type="EMBL" id="CAI3974212.1"/>
    </source>
</evidence>